<sequence>MWPDCCSPLGHMETVVCARLVGPTGASPGAPTSSASHFSQSKKGSRKHWQGEKSGLRRNLQEGDTEPGSVGPLKKEPWGGIKAQYLGIHEMKRQEEQNTERKSHEMESRPSTSVFMR</sequence>
<dbReference type="AlphaFoldDB" id="A0AAV7R4J6"/>
<name>A0AAV7R4J6_PLEWA</name>
<accession>A0AAV7R4J6</accession>
<feature type="compositionally biased region" description="Low complexity" evidence="1">
    <location>
        <begin position="22"/>
        <end position="36"/>
    </location>
</feature>
<proteinExistence type="predicted"/>
<evidence type="ECO:0000256" key="1">
    <source>
        <dbReference type="SAM" id="MobiDB-lite"/>
    </source>
</evidence>
<evidence type="ECO:0000313" key="3">
    <source>
        <dbReference type="Proteomes" id="UP001066276"/>
    </source>
</evidence>
<reference evidence="2" key="1">
    <citation type="journal article" date="2022" name="bioRxiv">
        <title>Sequencing and chromosome-scale assembly of the giantPleurodeles waltlgenome.</title>
        <authorList>
            <person name="Brown T."/>
            <person name="Elewa A."/>
            <person name="Iarovenko S."/>
            <person name="Subramanian E."/>
            <person name="Araus A.J."/>
            <person name="Petzold A."/>
            <person name="Susuki M."/>
            <person name="Suzuki K.-i.T."/>
            <person name="Hayashi T."/>
            <person name="Toyoda A."/>
            <person name="Oliveira C."/>
            <person name="Osipova E."/>
            <person name="Leigh N.D."/>
            <person name="Simon A."/>
            <person name="Yun M.H."/>
        </authorList>
    </citation>
    <scope>NUCLEOTIDE SEQUENCE</scope>
    <source>
        <strain evidence="2">20211129_DDA</strain>
        <tissue evidence="2">Liver</tissue>
    </source>
</reference>
<gene>
    <name evidence="2" type="ORF">NDU88_000547</name>
</gene>
<dbReference type="Proteomes" id="UP001066276">
    <property type="component" value="Chromosome 5"/>
</dbReference>
<feature type="compositionally biased region" description="Basic and acidic residues" evidence="1">
    <location>
        <begin position="49"/>
        <end position="61"/>
    </location>
</feature>
<evidence type="ECO:0000313" key="2">
    <source>
        <dbReference type="EMBL" id="KAJ1147687.1"/>
    </source>
</evidence>
<keyword evidence="3" id="KW-1185">Reference proteome</keyword>
<organism evidence="2 3">
    <name type="scientific">Pleurodeles waltl</name>
    <name type="common">Iberian ribbed newt</name>
    <dbReference type="NCBI Taxonomy" id="8319"/>
    <lineage>
        <taxon>Eukaryota</taxon>
        <taxon>Metazoa</taxon>
        <taxon>Chordata</taxon>
        <taxon>Craniata</taxon>
        <taxon>Vertebrata</taxon>
        <taxon>Euteleostomi</taxon>
        <taxon>Amphibia</taxon>
        <taxon>Batrachia</taxon>
        <taxon>Caudata</taxon>
        <taxon>Salamandroidea</taxon>
        <taxon>Salamandridae</taxon>
        <taxon>Pleurodelinae</taxon>
        <taxon>Pleurodeles</taxon>
    </lineage>
</organism>
<protein>
    <submittedName>
        <fullName evidence="2">Uncharacterized protein</fullName>
    </submittedName>
</protein>
<feature type="region of interest" description="Disordered" evidence="1">
    <location>
        <begin position="21"/>
        <end position="117"/>
    </location>
</feature>
<dbReference type="EMBL" id="JANPWB010000009">
    <property type="protein sequence ID" value="KAJ1147687.1"/>
    <property type="molecule type" value="Genomic_DNA"/>
</dbReference>
<comment type="caution">
    <text evidence="2">The sequence shown here is derived from an EMBL/GenBank/DDBJ whole genome shotgun (WGS) entry which is preliminary data.</text>
</comment>
<feature type="compositionally biased region" description="Basic and acidic residues" evidence="1">
    <location>
        <begin position="89"/>
        <end position="108"/>
    </location>
</feature>